<dbReference type="Proteomes" id="UP001501563">
    <property type="component" value="Unassembled WGS sequence"/>
</dbReference>
<accession>A0ABP7LIC1</accession>
<evidence type="ECO:0000313" key="2">
    <source>
        <dbReference type="Proteomes" id="UP001501563"/>
    </source>
</evidence>
<dbReference type="RefSeq" id="WP_345553979.1">
    <property type="nucleotide sequence ID" value="NZ_BAAAZA010000046.1"/>
</dbReference>
<protein>
    <submittedName>
        <fullName evidence="1">Uncharacterized protein</fullName>
    </submittedName>
</protein>
<dbReference type="EMBL" id="BAAAZA010000046">
    <property type="protein sequence ID" value="GAA3900946.1"/>
    <property type="molecule type" value="Genomic_DNA"/>
</dbReference>
<gene>
    <name evidence="1" type="ORF">GCM10022207_82190</name>
</gene>
<proteinExistence type="predicted"/>
<name>A0ABP7LIC1_9ACTN</name>
<evidence type="ECO:0000313" key="1">
    <source>
        <dbReference type="EMBL" id="GAA3900946.1"/>
    </source>
</evidence>
<keyword evidence="2" id="KW-1185">Reference proteome</keyword>
<reference evidence="2" key="1">
    <citation type="journal article" date="2019" name="Int. J. Syst. Evol. Microbiol.">
        <title>The Global Catalogue of Microorganisms (GCM) 10K type strain sequencing project: providing services to taxonomists for standard genome sequencing and annotation.</title>
        <authorList>
            <consortium name="The Broad Institute Genomics Platform"/>
            <consortium name="The Broad Institute Genome Sequencing Center for Infectious Disease"/>
            <person name="Wu L."/>
            <person name="Ma J."/>
        </authorList>
    </citation>
    <scope>NUCLEOTIDE SEQUENCE [LARGE SCALE GENOMIC DNA]</scope>
    <source>
        <strain evidence="2">JCM 16578</strain>
    </source>
</reference>
<comment type="caution">
    <text evidence="1">The sequence shown here is derived from an EMBL/GenBank/DDBJ whole genome shotgun (WGS) entry which is preliminary data.</text>
</comment>
<sequence>MATKDTETLSAWTVYQEGGQYNADHDSWWSNNYQHWFPVNYNNCLYAEVEVADKGMKLGSSLFLNLLGTAGNYGKFEFELIARGPRGSWVDETSPQFVLMLQTGDRIGAVDSISHRSEAEDARRALQALHRNAVYHGWIPQQQRGFHWYSYAYTLPLALKPDDWS</sequence>
<organism evidence="1 2">
    <name type="scientific">Streptomyces lannensis</name>
    <dbReference type="NCBI Taxonomy" id="766498"/>
    <lineage>
        <taxon>Bacteria</taxon>
        <taxon>Bacillati</taxon>
        <taxon>Actinomycetota</taxon>
        <taxon>Actinomycetes</taxon>
        <taxon>Kitasatosporales</taxon>
        <taxon>Streptomycetaceae</taxon>
        <taxon>Streptomyces</taxon>
    </lineage>
</organism>